<dbReference type="KEGG" id="vg:5659495"/>
<proteinExistence type="predicted"/>
<reference evidence="1 2" key="1">
    <citation type="journal article" date="2007" name="Virology">
        <title>Sequence and annotation of the 369-kb NY-2A and the 345-kb AR158 viruses that infect Chlorella NC64A.</title>
        <authorList>
            <person name="Fitzgerald L.A."/>
            <person name="Graves M.V."/>
            <person name="Li X."/>
            <person name="Feldblyum T."/>
            <person name="Nierman W.C."/>
            <person name="Van Etten J.L."/>
        </authorList>
    </citation>
    <scope>NUCLEOTIDE SEQUENCE [LARGE SCALE GENOMIC DNA]</scope>
    <source>
        <strain evidence="1 2">NY-2A</strain>
    </source>
</reference>
<organism evidence="1 2">
    <name type="scientific">Paramecium bursaria Chlorella virus NY2A</name>
    <name type="common">PBCV-NY2A</name>
    <dbReference type="NCBI Taxonomy" id="46021"/>
    <lineage>
        <taxon>Viruses</taxon>
        <taxon>Varidnaviria</taxon>
        <taxon>Bamfordvirae</taxon>
        <taxon>Nucleocytoviricota</taxon>
        <taxon>Megaviricetes</taxon>
        <taxon>Algavirales</taxon>
        <taxon>Phycodnaviridae</taxon>
        <taxon>Chlorovirus</taxon>
        <taxon>Chlorovirus americanus</taxon>
    </lineage>
</organism>
<keyword evidence="2" id="KW-1185">Reference proteome</keyword>
<protein>
    <submittedName>
        <fullName evidence="1">Uncharacterized protein b141L</fullName>
    </submittedName>
</protein>
<gene>
    <name evidence="1" type="primary">b141L</name>
    <name evidence="1" type="ORF">NY2A_b141L</name>
</gene>
<dbReference type="GeneID" id="5659495"/>
<accession>A7IW16</accession>
<dbReference type="Proteomes" id="UP000202419">
    <property type="component" value="Segment"/>
</dbReference>
<sequence length="108" mass="12675">MLCDRIFDTLIPYPESRFDIIYMNVTNSTICSRTIDIIQHFNECIFLIMCVSICTNDIFGLWHIVIPNVYQLRFHLQSIVRSVIQLIICKSSNYNKRITLTNISLLDN</sequence>
<name>A7IW16_PBCVN</name>
<dbReference type="RefSeq" id="YP_001497337.1">
    <property type="nucleotide sequence ID" value="NC_009898.1"/>
</dbReference>
<dbReference type="EMBL" id="DQ491002">
    <property type="protein sequence ID" value="ABT14540.1"/>
    <property type="molecule type" value="Genomic_DNA"/>
</dbReference>
<evidence type="ECO:0000313" key="2">
    <source>
        <dbReference type="Proteomes" id="UP000202419"/>
    </source>
</evidence>
<organismHost>
    <name type="scientific">Chlorella</name>
    <dbReference type="NCBI Taxonomy" id="3071"/>
</organismHost>
<evidence type="ECO:0000313" key="1">
    <source>
        <dbReference type="EMBL" id="ABT14540.1"/>
    </source>
</evidence>